<accession>A0A8C0NZ43</accession>
<feature type="region of interest" description="Disordered" evidence="1">
    <location>
        <begin position="123"/>
        <end position="178"/>
    </location>
</feature>
<evidence type="ECO:0000256" key="1">
    <source>
        <dbReference type="SAM" id="MobiDB-lite"/>
    </source>
</evidence>
<name>A0A8C0NZ43_CANLF</name>
<dbReference type="AlphaFoldDB" id="A0A8C0NZ43"/>
<dbReference type="Ensembl" id="ENSCAFT00030038048.1">
    <property type="protein sequence ID" value="ENSCAFP00030033191.1"/>
    <property type="gene ID" value="ENSCAFG00030020765.1"/>
</dbReference>
<dbReference type="Proteomes" id="UP000694429">
    <property type="component" value="Chromosome 38"/>
</dbReference>
<evidence type="ECO:0000313" key="2">
    <source>
        <dbReference type="Ensembl" id="ENSCAFP00030033191.1"/>
    </source>
</evidence>
<reference evidence="2" key="1">
    <citation type="submission" date="2019-03" db="EMBL/GenBank/DDBJ databases">
        <authorList>
            <person name="Warren W.C."/>
            <person name="Johnson G.S."/>
        </authorList>
    </citation>
    <scope>NUCLEOTIDE SEQUENCE [LARGE SCALE GENOMIC DNA]</scope>
    <source>
        <strain evidence="2">Basenji</strain>
    </source>
</reference>
<feature type="compositionally biased region" description="Basic and acidic residues" evidence="1">
    <location>
        <begin position="191"/>
        <end position="202"/>
    </location>
</feature>
<feature type="compositionally biased region" description="Polar residues" evidence="1">
    <location>
        <begin position="167"/>
        <end position="178"/>
    </location>
</feature>
<feature type="region of interest" description="Disordered" evidence="1">
    <location>
        <begin position="191"/>
        <end position="234"/>
    </location>
</feature>
<organism evidence="2 3">
    <name type="scientific">Canis lupus familiaris</name>
    <name type="common">Dog</name>
    <name type="synonym">Canis familiaris</name>
    <dbReference type="NCBI Taxonomy" id="9615"/>
    <lineage>
        <taxon>Eukaryota</taxon>
        <taxon>Metazoa</taxon>
        <taxon>Chordata</taxon>
        <taxon>Craniata</taxon>
        <taxon>Vertebrata</taxon>
        <taxon>Euteleostomi</taxon>
        <taxon>Mammalia</taxon>
        <taxon>Eutheria</taxon>
        <taxon>Laurasiatheria</taxon>
        <taxon>Carnivora</taxon>
        <taxon>Caniformia</taxon>
        <taxon>Canidae</taxon>
        <taxon>Canis</taxon>
    </lineage>
</organism>
<feature type="compositionally biased region" description="Gly residues" evidence="1">
    <location>
        <begin position="224"/>
        <end position="233"/>
    </location>
</feature>
<proteinExistence type="predicted"/>
<protein>
    <submittedName>
        <fullName evidence="2">Uncharacterized protein</fullName>
    </submittedName>
</protein>
<reference evidence="2" key="2">
    <citation type="submission" date="2025-08" db="UniProtKB">
        <authorList>
            <consortium name="Ensembl"/>
        </authorList>
    </citation>
    <scope>IDENTIFICATION</scope>
</reference>
<evidence type="ECO:0000313" key="3">
    <source>
        <dbReference type="Proteomes" id="UP000694429"/>
    </source>
</evidence>
<feature type="compositionally biased region" description="Basic and acidic residues" evidence="1">
    <location>
        <begin position="135"/>
        <end position="166"/>
    </location>
</feature>
<sequence>MPLRGPSDACFTTFLMSSYLAAFSGRQVRSTTDTLGVGTWKDMPVSFLFSLGMTLPTVLAAPVEAGMMFWAAPRPSHHNFPEGPSTVFWVAVMAWTVVMRPSTMPKWSWMTLARGAKQLVGAGVASRQLRGGRARQREREREGGRDRVSELFPRGEEFHRPGDDHSPSSSWGPPATSQVSGVVLGLRFREAKGTDATHDHRQMRTGKGGHGEAGDRGGVVRARGAGGGGGASGAGTRVAAAAAAASAAAGDGGGELWRCW</sequence>